<gene>
    <name evidence="9" type="ORF">GBL_2231</name>
</gene>
<evidence type="ECO:0000256" key="5">
    <source>
        <dbReference type="ARBA" id="ARBA00023159"/>
    </source>
</evidence>
<evidence type="ECO:0000313" key="9">
    <source>
        <dbReference type="EMBL" id="GAD14014.1"/>
    </source>
</evidence>
<protein>
    <submittedName>
        <fullName evidence="9">Transition state regulator</fullName>
    </submittedName>
</protein>
<evidence type="ECO:0000256" key="1">
    <source>
        <dbReference type="ARBA" id="ARBA00022491"/>
    </source>
</evidence>
<organism evidence="9 10">
    <name type="scientific">Geobacillus kaustophilus GBlys</name>
    <dbReference type="NCBI Taxonomy" id="1337888"/>
    <lineage>
        <taxon>Bacteria</taxon>
        <taxon>Bacillati</taxon>
        <taxon>Bacillota</taxon>
        <taxon>Bacilli</taxon>
        <taxon>Bacillales</taxon>
        <taxon>Anoxybacillaceae</taxon>
        <taxon>Geobacillus</taxon>
        <taxon>Geobacillus thermoleovorans group</taxon>
    </lineage>
</organism>
<dbReference type="Proteomes" id="UP000016424">
    <property type="component" value="Unassembled WGS sequence"/>
</dbReference>
<dbReference type="SMART" id="SM00966">
    <property type="entry name" value="SpoVT_AbrB"/>
    <property type="match status" value="1"/>
</dbReference>
<evidence type="ECO:0000313" key="10">
    <source>
        <dbReference type="Proteomes" id="UP000016424"/>
    </source>
</evidence>
<dbReference type="GO" id="GO:0030435">
    <property type="term" value="P:sporulation resulting in formation of a cellular spore"/>
    <property type="evidence" value="ECO:0007669"/>
    <property type="project" value="UniProtKB-KW"/>
</dbReference>
<keyword evidence="1" id="KW-0678">Repressor</keyword>
<dbReference type="InterPro" id="IPR007159">
    <property type="entry name" value="SpoVT-AbrB_dom"/>
</dbReference>
<keyword evidence="3" id="KW-0805">Transcription regulation</keyword>
<dbReference type="PANTHER" id="PTHR36432:SF4">
    <property type="entry name" value="TRANSITION STATE REGULATOR ABH-RELATED"/>
    <property type="match status" value="1"/>
</dbReference>
<keyword evidence="6" id="KW-0804">Transcription</keyword>
<evidence type="ECO:0000256" key="4">
    <source>
        <dbReference type="ARBA" id="ARBA00023125"/>
    </source>
</evidence>
<dbReference type="GO" id="GO:0042802">
    <property type="term" value="F:identical protein binding"/>
    <property type="evidence" value="ECO:0007669"/>
    <property type="project" value="UniProtKB-ARBA"/>
</dbReference>
<dbReference type="EMBL" id="BASG01000022">
    <property type="protein sequence ID" value="GAD14014.1"/>
    <property type="molecule type" value="Genomic_DNA"/>
</dbReference>
<evidence type="ECO:0000259" key="8">
    <source>
        <dbReference type="PROSITE" id="PS51740"/>
    </source>
</evidence>
<dbReference type="InterPro" id="IPR040678">
    <property type="entry name" value="AbrB_C"/>
</dbReference>
<dbReference type="GO" id="GO:0003677">
    <property type="term" value="F:DNA binding"/>
    <property type="evidence" value="ECO:0007669"/>
    <property type="project" value="UniProtKB-UniRule"/>
</dbReference>
<evidence type="ECO:0000256" key="3">
    <source>
        <dbReference type="ARBA" id="ARBA00023015"/>
    </source>
</evidence>
<dbReference type="SUPFAM" id="SSF89447">
    <property type="entry name" value="AbrB/MazE/MraZ-like"/>
    <property type="match status" value="1"/>
</dbReference>
<sequence>MRRGESTMKSTGIVRKVDELGRVVIPIELRRTLDINEKDALEIYVDDDRIILKKYKPNMTCVVTGEVSDDNFKLAGGKIILSREGAEILLQEIQQHLEAATDKEKE</sequence>
<feature type="domain" description="SpoVT-AbrB" evidence="8">
    <location>
        <begin position="12"/>
        <end position="57"/>
    </location>
</feature>
<evidence type="ECO:0000256" key="2">
    <source>
        <dbReference type="ARBA" id="ARBA00022969"/>
    </source>
</evidence>
<accession>U2Y438</accession>
<dbReference type="InterPro" id="IPR037914">
    <property type="entry name" value="SpoVT-AbrB_sf"/>
</dbReference>
<evidence type="ECO:0000256" key="6">
    <source>
        <dbReference type="ARBA" id="ARBA00023163"/>
    </source>
</evidence>
<dbReference type="InterPro" id="IPR052731">
    <property type="entry name" value="B_subtilis_Trans_State_Reg"/>
</dbReference>
<keyword evidence="5" id="KW-0010">Activator</keyword>
<proteinExistence type="predicted"/>
<comment type="caution">
    <text evidence="9">The sequence shown here is derived from an EMBL/GenBank/DDBJ whole genome shotgun (WGS) entry which is preliminary data.</text>
</comment>
<dbReference type="Pfam" id="PF04014">
    <property type="entry name" value="MazE_antitoxin"/>
    <property type="match status" value="1"/>
</dbReference>
<dbReference type="FunFam" id="2.10.260.10:FF:000001">
    <property type="entry name" value="Stage V sporulation protein T"/>
    <property type="match status" value="1"/>
</dbReference>
<keyword evidence="2" id="KW-0749">Sporulation</keyword>
<name>U2Y438_GEOKU</name>
<evidence type="ECO:0000256" key="7">
    <source>
        <dbReference type="PROSITE-ProRule" id="PRU01076"/>
    </source>
</evidence>
<keyword evidence="4 7" id="KW-0238">DNA-binding</keyword>
<dbReference type="AlphaFoldDB" id="U2Y438"/>
<reference evidence="10" key="1">
    <citation type="journal article" date="2013" name="Genome">
        <title>Draft Genome Sequence of Geobacillus kaustophilus GBlys, a Lysogenic Strain with Bacteriophage phiOH2.</title>
        <authorList>
            <person name="Doi K."/>
            <person name="Mori K."/>
            <person name="Martono H."/>
            <person name="Nagayoshi Y."/>
            <person name="Fujino Y."/>
            <person name="Tashiro K."/>
            <person name="Kuhara S."/>
            <person name="Ohshima T."/>
        </authorList>
    </citation>
    <scope>NUCLEOTIDE SEQUENCE [LARGE SCALE GENOMIC DNA]</scope>
    <source>
        <strain evidence="10">GBlys</strain>
    </source>
</reference>
<dbReference type="Pfam" id="PF18277">
    <property type="entry name" value="AbrB_C"/>
    <property type="match status" value="1"/>
</dbReference>
<dbReference type="NCBIfam" id="TIGR01439">
    <property type="entry name" value="lp_hng_hel_AbrB"/>
    <property type="match status" value="1"/>
</dbReference>
<dbReference type="PANTHER" id="PTHR36432">
    <property type="match status" value="1"/>
</dbReference>
<dbReference type="Gene3D" id="2.10.260.10">
    <property type="match status" value="1"/>
</dbReference>
<dbReference type="PROSITE" id="PS51740">
    <property type="entry name" value="SPOVT_ABRB"/>
    <property type="match status" value="1"/>
</dbReference>